<sequence>MTITARAVHLAERPVGLPTDATWSIQTRDLAPPKDGEVLVKPTHLSIDPAMRGWVREAHVYMPTLAIGDVMHAFGIATVLESRHPSFQPGDTVSGLLGVTDHANIRGDALTPVDLSLAPAPTWLGALGQTGITAWFGLFDVAKAKPGDTVLISGAAGAVGSVAGQLAKAHGCHVIGIAGGQQKTRWLTDELGFDAAVDYKNGDIYEQVRAAAGQGIDCFLDNVGGDALNAALAVLNQGARVAICGAISTYNATDPIVGPSNYLSLLRKRASMAGFLVFDYEDRYSEAVEGLTALMGEGRLVSPEHVVAGGVDRFPEALLMLYNGLNTGKLVLEM</sequence>
<dbReference type="InterPro" id="IPR041694">
    <property type="entry name" value="ADH_N_2"/>
</dbReference>
<gene>
    <name evidence="3" type="ORF">ACFFQ6_25960</name>
</gene>
<dbReference type="Gene3D" id="3.90.180.10">
    <property type="entry name" value="Medium-chain alcohol dehydrogenases, catalytic domain"/>
    <property type="match status" value="1"/>
</dbReference>
<dbReference type="InterPro" id="IPR020843">
    <property type="entry name" value="ER"/>
</dbReference>
<reference evidence="3 4" key="1">
    <citation type="submission" date="2024-09" db="EMBL/GenBank/DDBJ databases">
        <authorList>
            <person name="Sun Q."/>
            <person name="Mori K."/>
        </authorList>
    </citation>
    <scope>NUCLEOTIDE SEQUENCE [LARGE SCALE GENOMIC DNA]</scope>
    <source>
        <strain evidence="3 4">JCM 11411</strain>
    </source>
</reference>
<dbReference type="InterPro" id="IPR011032">
    <property type="entry name" value="GroES-like_sf"/>
</dbReference>
<dbReference type="GO" id="GO:0016491">
    <property type="term" value="F:oxidoreductase activity"/>
    <property type="evidence" value="ECO:0007669"/>
    <property type="project" value="UniProtKB-KW"/>
</dbReference>
<name>A0ABV5XKZ2_9NOCA</name>
<keyword evidence="4" id="KW-1185">Reference proteome</keyword>
<comment type="caution">
    <text evidence="3">The sequence shown here is derived from an EMBL/GenBank/DDBJ whole genome shotgun (WGS) entry which is preliminary data.</text>
</comment>
<dbReference type="Proteomes" id="UP001589587">
    <property type="component" value="Unassembled WGS sequence"/>
</dbReference>
<dbReference type="CDD" id="cd05288">
    <property type="entry name" value="PGDH"/>
    <property type="match status" value="1"/>
</dbReference>
<dbReference type="InterPro" id="IPR036291">
    <property type="entry name" value="NAD(P)-bd_dom_sf"/>
</dbReference>
<dbReference type="EC" id="1.-.-.-" evidence="3"/>
<keyword evidence="1 3" id="KW-0560">Oxidoreductase</keyword>
<dbReference type="PANTHER" id="PTHR43205">
    <property type="entry name" value="PROSTAGLANDIN REDUCTASE"/>
    <property type="match status" value="1"/>
</dbReference>
<protein>
    <submittedName>
        <fullName evidence="3">NADP-dependent oxidoreductase</fullName>
        <ecNumber evidence="3">1.-.-.-</ecNumber>
    </submittedName>
</protein>
<dbReference type="Pfam" id="PF00107">
    <property type="entry name" value="ADH_zinc_N"/>
    <property type="match status" value="1"/>
</dbReference>
<evidence type="ECO:0000259" key="2">
    <source>
        <dbReference type="SMART" id="SM00829"/>
    </source>
</evidence>
<dbReference type="EMBL" id="JBHMAS010000066">
    <property type="protein sequence ID" value="MFB9783150.1"/>
    <property type="molecule type" value="Genomic_DNA"/>
</dbReference>
<dbReference type="InterPro" id="IPR045010">
    <property type="entry name" value="MDR_fam"/>
</dbReference>
<dbReference type="SUPFAM" id="SSF50129">
    <property type="entry name" value="GroES-like"/>
    <property type="match status" value="1"/>
</dbReference>
<dbReference type="Pfam" id="PF16884">
    <property type="entry name" value="ADH_N_2"/>
    <property type="match status" value="1"/>
</dbReference>
<feature type="domain" description="Enoyl reductase (ER)" evidence="2">
    <location>
        <begin position="16"/>
        <end position="332"/>
    </location>
</feature>
<organism evidence="3 4">
    <name type="scientific">Rhodococcus baikonurensis</name>
    <dbReference type="NCBI Taxonomy" id="172041"/>
    <lineage>
        <taxon>Bacteria</taxon>
        <taxon>Bacillati</taxon>
        <taxon>Actinomycetota</taxon>
        <taxon>Actinomycetes</taxon>
        <taxon>Mycobacteriales</taxon>
        <taxon>Nocardiaceae</taxon>
        <taxon>Rhodococcus</taxon>
        <taxon>Rhodococcus erythropolis group</taxon>
    </lineage>
</organism>
<dbReference type="Gene3D" id="3.40.50.720">
    <property type="entry name" value="NAD(P)-binding Rossmann-like Domain"/>
    <property type="match status" value="1"/>
</dbReference>
<dbReference type="RefSeq" id="WP_378375903.1">
    <property type="nucleotide sequence ID" value="NZ_JBHMAS010000066.1"/>
</dbReference>
<proteinExistence type="predicted"/>
<accession>A0ABV5XKZ2</accession>
<dbReference type="SUPFAM" id="SSF51735">
    <property type="entry name" value="NAD(P)-binding Rossmann-fold domains"/>
    <property type="match status" value="1"/>
</dbReference>
<evidence type="ECO:0000313" key="3">
    <source>
        <dbReference type="EMBL" id="MFB9783150.1"/>
    </source>
</evidence>
<evidence type="ECO:0000313" key="4">
    <source>
        <dbReference type="Proteomes" id="UP001589587"/>
    </source>
</evidence>
<dbReference type="SMART" id="SM00829">
    <property type="entry name" value="PKS_ER"/>
    <property type="match status" value="1"/>
</dbReference>
<evidence type="ECO:0000256" key="1">
    <source>
        <dbReference type="ARBA" id="ARBA00023002"/>
    </source>
</evidence>
<dbReference type="InterPro" id="IPR013149">
    <property type="entry name" value="ADH-like_C"/>
</dbReference>
<dbReference type="PANTHER" id="PTHR43205:SF7">
    <property type="entry name" value="PROSTAGLANDIN REDUCTASE 1"/>
    <property type="match status" value="1"/>
</dbReference>